<accession>X6NG24</accession>
<comment type="caution">
    <text evidence="2">The sequence shown here is derived from an EMBL/GenBank/DDBJ whole genome shotgun (WGS) entry which is preliminary data.</text>
</comment>
<dbReference type="SUPFAM" id="SSF47769">
    <property type="entry name" value="SAM/Pointed domain"/>
    <property type="match status" value="1"/>
</dbReference>
<feature type="domain" description="SAM" evidence="1">
    <location>
        <begin position="309"/>
        <end position="379"/>
    </location>
</feature>
<evidence type="ECO:0000313" key="3">
    <source>
        <dbReference type="Proteomes" id="UP000023152"/>
    </source>
</evidence>
<gene>
    <name evidence="2" type="ORF">RFI_11864</name>
</gene>
<reference evidence="2 3" key="1">
    <citation type="journal article" date="2013" name="Curr. Biol.">
        <title>The Genome of the Foraminiferan Reticulomyxa filosa.</title>
        <authorList>
            <person name="Glockner G."/>
            <person name="Hulsmann N."/>
            <person name="Schleicher M."/>
            <person name="Noegel A.A."/>
            <person name="Eichinger L."/>
            <person name="Gallinger C."/>
            <person name="Pawlowski J."/>
            <person name="Sierra R."/>
            <person name="Euteneuer U."/>
            <person name="Pillet L."/>
            <person name="Moustafa A."/>
            <person name="Platzer M."/>
            <person name="Groth M."/>
            <person name="Szafranski K."/>
            <person name="Schliwa M."/>
        </authorList>
    </citation>
    <scope>NUCLEOTIDE SEQUENCE [LARGE SCALE GENOMIC DNA]</scope>
</reference>
<organism evidence="2 3">
    <name type="scientific">Reticulomyxa filosa</name>
    <dbReference type="NCBI Taxonomy" id="46433"/>
    <lineage>
        <taxon>Eukaryota</taxon>
        <taxon>Sar</taxon>
        <taxon>Rhizaria</taxon>
        <taxon>Retaria</taxon>
        <taxon>Foraminifera</taxon>
        <taxon>Monothalamids</taxon>
        <taxon>Reticulomyxidae</taxon>
        <taxon>Reticulomyxa</taxon>
    </lineage>
</organism>
<evidence type="ECO:0000259" key="1">
    <source>
        <dbReference type="PROSITE" id="PS50105"/>
    </source>
</evidence>
<sequence>MSHKVGLFCSNGQKKLFREGSAKTKLSLDKTLSTPAQAFTAFEQNNQESVAEKWETFGKTLKGSNNTVTNSVGGWSSAYGSTVVSKGAIQEWVVEYHVGADDDGDFASSCGIATDTKYLDSWFQGREEWSVAIHYVFLNANQTNKQTKKIFFLVLINKTRFRIVLDMSTRQVSFFYPWDTKAPVHVHSNLPEDSHFRLACSLFSKNTTFVVMSSKSSGQQQSYWKAMDSLNTMLADVSKSSHDLETLQVKDNVKDLQEMKRDLGKFQEQFLEKWSLLQQQVSKWQKSISTVSAHIDAQLKPATDKYQEWTLTDVVKWICYLENGRFLLYADTLSQALRKVDFSGKNLDSLKEDDLSTFGVTNLKDSTDLFAHVLILTGKKSVSQEK</sequence>
<dbReference type="Proteomes" id="UP000023152">
    <property type="component" value="Unassembled WGS sequence"/>
</dbReference>
<dbReference type="AlphaFoldDB" id="X6NG24"/>
<name>X6NG24_RETFI</name>
<dbReference type="Gene3D" id="1.10.150.50">
    <property type="entry name" value="Transcription Factor, Ets-1"/>
    <property type="match status" value="1"/>
</dbReference>
<dbReference type="PROSITE" id="PS50105">
    <property type="entry name" value="SAM_DOMAIN"/>
    <property type="match status" value="1"/>
</dbReference>
<protein>
    <recommendedName>
        <fullName evidence="1">SAM domain-containing protein</fullName>
    </recommendedName>
</protein>
<dbReference type="InterPro" id="IPR013761">
    <property type="entry name" value="SAM/pointed_sf"/>
</dbReference>
<proteinExistence type="predicted"/>
<dbReference type="InterPro" id="IPR001660">
    <property type="entry name" value="SAM"/>
</dbReference>
<dbReference type="EMBL" id="ASPP01008657">
    <property type="protein sequence ID" value="ETO25280.1"/>
    <property type="molecule type" value="Genomic_DNA"/>
</dbReference>
<keyword evidence="3" id="KW-1185">Reference proteome</keyword>
<evidence type="ECO:0000313" key="2">
    <source>
        <dbReference type="EMBL" id="ETO25280.1"/>
    </source>
</evidence>